<sequence length="552" mass="59154">MQSEVIKKGLARAPHRSLLKALGITDEEMKRPFVGVAQAANEVIPGHLHLKEIARAVKDGIRMAGGVPFEFSTIGVCDGLAMNHEGMKYSLPSRELIADSIEIMAKAHAFDALVLVPNCDKIVPGMIMGALRVNLPTIVVSGGPMLAGFYQGKTIALSNVFEAVGKFQTGSISEQELKEVEDCACPGVGSCAGLYTANSMNIWAEAVGIALPGNGTIPAVDARRIRLAKHTGMKIMELFKKEVKFLDIITKKAIENAITVEMALGGSSNTMLHTLAIAFEAGIPFNLDDINQIREQVPQLCSLSPAGEYHIQDLDRAGGISSLIKELNRKKVINLEEITVTGKTVSENIKSAQILNNQVIRNIENAYNPKGGIVFLKGNLAPQGAVVKSSAVHPDMLKHEGSARVFNSEEESTKAILGGKIKKGDVIVIRYEGPKGGPGMREMLTPTSAIAGMGLDREVALITDGRFSGATRGASIGHVSPEAAVGGPIAIVEEGDMIEIDIPEKKLNVKLDENEIKERLKRLKLPEPKVKSGCLKYYANFVGSADKGAVRR</sequence>
<evidence type="ECO:0000256" key="14">
    <source>
        <dbReference type="ARBA" id="ARBA00029490"/>
    </source>
</evidence>
<feature type="modified residue" description="N6-carboxylysine" evidence="15">
    <location>
        <position position="121"/>
    </location>
</feature>
<dbReference type="UniPathway" id="UPA00047">
    <property type="reaction ID" value="UER00057"/>
</dbReference>
<feature type="domain" description="Dihydroxy-acid/6-phosphogluconate dehydratase N-terminal" evidence="16">
    <location>
        <begin position="31"/>
        <end position="348"/>
    </location>
</feature>
<comment type="cofactor">
    <cofactor evidence="1 15">
        <name>Mg(2+)</name>
        <dbReference type="ChEBI" id="CHEBI:18420"/>
    </cofactor>
</comment>
<keyword evidence="7 15" id="KW-0408">Iron</keyword>
<evidence type="ECO:0000256" key="2">
    <source>
        <dbReference type="ARBA" id="ARBA00006486"/>
    </source>
</evidence>
<feature type="binding site" description="via carbamate group" evidence="15">
    <location>
        <position position="121"/>
    </location>
    <ligand>
        <name>Mg(2+)</name>
        <dbReference type="ChEBI" id="CHEBI:18420"/>
    </ligand>
</feature>
<reference evidence="18 21" key="1">
    <citation type="journal article" date="2016" name="Environ. Microbiol.">
        <title>Genomic resolution of a cold subsurface aquifer community provides metabolic insights for novel microbes adapted to high CO concentrations.</title>
        <authorList>
            <person name="Probst A.J."/>
            <person name="Castelle C.J."/>
            <person name="Singh A."/>
            <person name="Brown C.T."/>
            <person name="Anantharaman K."/>
            <person name="Sharon I."/>
            <person name="Hug L.A."/>
            <person name="Burstein D."/>
            <person name="Emerson J.B."/>
            <person name="Thomas B.C."/>
            <person name="Banfield J.F."/>
        </authorList>
    </citation>
    <scope>NUCLEOTIDE SEQUENCE [LARGE SCALE GENOMIC DNA]</scope>
    <source>
        <strain evidence="18">CG2_30_33_13</strain>
    </source>
</reference>
<dbReference type="EMBL" id="PFTV01000026">
    <property type="protein sequence ID" value="PJB57874.1"/>
    <property type="molecule type" value="Genomic_DNA"/>
</dbReference>
<evidence type="ECO:0000259" key="16">
    <source>
        <dbReference type="Pfam" id="PF00920"/>
    </source>
</evidence>
<evidence type="ECO:0000313" key="23">
    <source>
        <dbReference type="Proteomes" id="UP000231493"/>
    </source>
</evidence>
<dbReference type="Gene3D" id="3.50.30.80">
    <property type="entry name" value="IlvD/EDD C-terminal domain-like"/>
    <property type="match status" value="1"/>
</dbReference>
<dbReference type="SUPFAM" id="SSF143975">
    <property type="entry name" value="IlvD/EDD N-terminal domain-like"/>
    <property type="match status" value="1"/>
</dbReference>
<keyword evidence="5 15" id="KW-0479">Metal-binding</keyword>
<evidence type="ECO:0000256" key="6">
    <source>
        <dbReference type="ARBA" id="ARBA00022842"/>
    </source>
</evidence>
<accession>A0A2M7KAJ0</accession>
<accession>A0A1J5G6N7</accession>
<evidence type="ECO:0000256" key="4">
    <source>
        <dbReference type="ARBA" id="ARBA00022714"/>
    </source>
</evidence>
<reference evidence="19" key="2">
    <citation type="submission" date="2017-09" db="EMBL/GenBank/DDBJ databases">
        <title>Depth-based differentiation of microbial function through sediment-hosted aquifers and enrichment of novel symbionts in the deep terrestrial subsurface.</title>
        <authorList>
            <person name="Probst A.J."/>
            <person name="Ladd B."/>
            <person name="Jarett J.K."/>
            <person name="Geller-Mcgrath D.E."/>
            <person name="Sieber C.M.K."/>
            <person name="Emerson J.B."/>
            <person name="Anantharaman K."/>
            <person name="Thomas B.C."/>
            <person name="Malmstrom R."/>
            <person name="Stieglmeier M."/>
            <person name="Klingl A."/>
            <person name="Woyke T."/>
            <person name="Ryan C.M."/>
            <person name="Banfield J.F."/>
        </authorList>
    </citation>
    <scope>NUCLEOTIDE SEQUENCE</scope>
    <source>
        <strain evidence="19">CG_4_8_14_3_um_filter_34_18</strain>
    </source>
</reference>
<dbReference type="HAMAP" id="MF_00012">
    <property type="entry name" value="IlvD"/>
    <property type="match status" value="1"/>
</dbReference>
<comment type="function">
    <text evidence="15">Functions in the biosynthesis of branched-chain amino acids. Catalyzes the dehydration of (2R,3R)-2,3-dihydroxy-3-methylpentanoate (2,3-dihydroxy-3-methylvalerate) into 2-oxo-3-methylpentanoate (2-oxo-3-methylvalerate) and of (2R)-2,3-dihydroxy-3-methylbutanoate (2,3-dihydroxyisovalerate) into 2-oxo-3-methylbutanoate (2-oxoisovalerate), the penultimate precursor to L-isoleucine and L-valine, respectively.</text>
</comment>
<dbReference type="Proteomes" id="UP000228560">
    <property type="component" value="Unassembled WGS sequence"/>
</dbReference>
<evidence type="ECO:0000256" key="5">
    <source>
        <dbReference type="ARBA" id="ARBA00022723"/>
    </source>
</evidence>
<accession>A0A2M8CFM5</accession>
<dbReference type="UniPathway" id="UPA00049">
    <property type="reaction ID" value="UER00061"/>
</dbReference>
<keyword evidence="8 15" id="KW-0411">Iron-sulfur</keyword>
<evidence type="ECO:0000256" key="7">
    <source>
        <dbReference type="ARBA" id="ARBA00023004"/>
    </source>
</evidence>
<dbReference type="GO" id="GO:0009099">
    <property type="term" value="P:L-valine biosynthetic process"/>
    <property type="evidence" value="ECO:0007669"/>
    <property type="project" value="UniProtKB-UniRule"/>
</dbReference>
<comment type="catalytic activity">
    <reaction evidence="11">
        <text>(2R)-2,3-dihydroxy-3-methylbutanoate = 3-methyl-2-oxobutanoate + H2O</text>
        <dbReference type="Rhea" id="RHEA:24809"/>
        <dbReference type="ChEBI" id="CHEBI:11851"/>
        <dbReference type="ChEBI" id="CHEBI:15377"/>
        <dbReference type="ChEBI" id="CHEBI:49072"/>
        <dbReference type="EC" id="4.2.1.9"/>
    </reaction>
    <physiologicalReaction direction="left-to-right" evidence="11">
        <dbReference type="Rhea" id="RHEA:24810"/>
    </physiologicalReaction>
</comment>
<dbReference type="GO" id="GO:0051537">
    <property type="term" value="F:2 iron, 2 sulfur cluster binding"/>
    <property type="evidence" value="ECO:0007669"/>
    <property type="project" value="UniProtKB-UniRule"/>
</dbReference>
<feature type="binding site" evidence="15">
    <location>
        <position position="78"/>
    </location>
    <ligand>
        <name>Mg(2+)</name>
        <dbReference type="ChEBI" id="CHEBI:18420"/>
    </ligand>
</feature>
<comment type="cofactor">
    <cofactor evidence="15">
        <name>[2Fe-2S] cluster</name>
        <dbReference type="ChEBI" id="CHEBI:190135"/>
    </cofactor>
    <text evidence="15">Binds 1 [2Fe-2S] cluster per subunit. This cluster acts as a Lewis acid cofactor.</text>
</comment>
<dbReference type="GO" id="GO:0004160">
    <property type="term" value="F:dihydroxy-acid dehydratase activity"/>
    <property type="evidence" value="ECO:0007669"/>
    <property type="project" value="UniProtKB-UniRule"/>
</dbReference>
<dbReference type="PROSITE" id="PS00887">
    <property type="entry name" value="ILVD_EDD_2"/>
    <property type="match status" value="1"/>
</dbReference>
<evidence type="ECO:0000256" key="9">
    <source>
        <dbReference type="ARBA" id="ARBA00023239"/>
    </source>
</evidence>
<dbReference type="PANTHER" id="PTHR43661:SF3">
    <property type="entry name" value="D-XYLONATE DEHYDRATASE YAGF-RELATED"/>
    <property type="match status" value="1"/>
</dbReference>
<feature type="binding site" evidence="15">
    <location>
        <position position="442"/>
    </location>
    <ligand>
        <name>Mg(2+)</name>
        <dbReference type="ChEBI" id="CHEBI:18420"/>
    </ligand>
</feature>
<evidence type="ECO:0000313" key="20">
    <source>
        <dbReference type="EMBL" id="PJB57874.1"/>
    </source>
</evidence>
<proteinExistence type="inferred from homology"/>
<dbReference type="EMBL" id="MNYY01000129">
    <property type="protein sequence ID" value="OIP67996.1"/>
    <property type="molecule type" value="Genomic_DNA"/>
</dbReference>
<feature type="active site" description="Proton acceptor" evidence="15">
    <location>
        <position position="468"/>
    </location>
</feature>
<organism evidence="18 21">
    <name type="scientific">Candidatus Infernicultor aquiphilus</name>
    <dbReference type="NCBI Taxonomy" id="1805029"/>
    <lineage>
        <taxon>Bacteria</taxon>
        <taxon>Pseudomonadati</taxon>
        <taxon>Atribacterota</taxon>
        <taxon>Candidatus Phoenicimicrobiia</taxon>
        <taxon>Candidatus Pheonicimicrobiales</taxon>
        <taxon>Candidatus Phoenicimicrobiaceae</taxon>
        <taxon>Candidatus Infernicultor</taxon>
    </lineage>
</organism>
<keyword evidence="9 15" id="KW-0456">Lyase</keyword>
<evidence type="ECO:0000259" key="17">
    <source>
        <dbReference type="Pfam" id="PF24877"/>
    </source>
</evidence>
<dbReference type="PROSITE" id="PS00886">
    <property type="entry name" value="ILVD_EDD_1"/>
    <property type="match status" value="1"/>
</dbReference>
<comment type="subunit">
    <text evidence="15">Homodimer.</text>
</comment>
<dbReference type="InterPro" id="IPR000581">
    <property type="entry name" value="ILV_EDD_N"/>
</dbReference>
<name>A0A1J5G6N7_9BACT</name>
<reference evidence="22 23" key="3">
    <citation type="submission" date="2017-09" db="EMBL/GenBank/DDBJ databases">
        <title>Depth-based differentiation of microbial function through sediment-hosted aquifers and enrichment of novel symbionts in the deep terrestrial subsurface.</title>
        <authorList>
            <person name="Probst A.J."/>
            <person name="Ladd B."/>
            <person name="Jarett J.K."/>
            <person name="Geller-Mcgrath D.E."/>
            <person name="Sieber C.M."/>
            <person name="Emerson J.B."/>
            <person name="Anantharaman K."/>
            <person name="Thomas B.C."/>
            <person name="Malmstrom R."/>
            <person name="Stieglmeier M."/>
            <person name="Klingl A."/>
            <person name="Woyke T."/>
            <person name="Ryan C.M."/>
            <person name="Banfield J.F."/>
        </authorList>
    </citation>
    <scope>NUCLEOTIDE SEQUENCE [LARGE SCALE GENOMIC DNA]</scope>
    <source>
        <strain evidence="20">CG_4_9_14_3_um_filter_33_16</strain>
    </source>
</reference>
<dbReference type="GO" id="GO:0005829">
    <property type="term" value="C:cytosol"/>
    <property type="evidence" value="ECO:0007669"/>
    <property type="project" value="TreeGrafter"/>
</dbReference>
<feature type="binding site" evidence="15">
    <location>
        <position position="120"/>
    </location>
    <ligand>
        <name>Mg(2+)</name>
        <dbReference type="ChEBI" id="CHEBI:18420"/>
    </ligand>
</feature>
<comment type="caution">
    <text evidence="15">Lacks conserved residue(s) required for the propagation of feature annotation.</text>
</comment>
<evidence type="ECO:0000256" key="10">
    <source>
        <dbReference type="ARBA" id="ARBA00023304"/>
    </source>
</evidence>
<dbReference type="AlphaFoldDB" id="A0A1J5G6N7"/>
<gene>
    <name evidence="15 19" type="primary">ilvD</name>
    <name evidence="18" type="ORF">AUK42_06620</name>
    <name evidence="20" type="ORF">CO097_01020</name>
    <name evidence="19" type="ORF">COZ58_01305</name>
</gene>
<dbReference type="GO" id="GO:0009097">
    <property type="term" value="P:isoleucine biosynthetic process"/>
    <property type="evidence" value="ECO:0007669"/>
    <property type="project" value="UniProtKB-UniRule"/>
</dbReference>
<evidence type="ECO:0000256" key="15">
    <source>
        <dbReference type="HAMAP-Rule" id="MF_00012"/>
    </source>
</evidence>
<dbReference type="NCBIfam" id="NF002068">
    <property type="entry name" value="PRK00911.1"/>
    <property type="match status" value="1"/>
</dbReference>
<dbReference type="InterPro" id="IPR004404">
    <property type="entry name" value="DihydroxyA_deHydtase"/>
</dbReference>
<dbReference type="EC" id="4.2.1.9" evidence="14 15"/>
<keyword evidence="4 15" id="KW-0001">2Fe-2S</keyword>
<evidence type="ECO:0000256" key="8">
    <source>
        <dbReference type="ARBA" id="ARBA00023014"/>
    </source>
</evidence>
<evidence type="ECO:0000313" key="21">
    <source>
        <dbReference type="Proteomes" id="UP000182763"/>
    </source>
</evidence>
<dbReference type="STRING" id="1805029.AUK42_06620"/>
<keyword evidence="10 15" id="KW-0100">Branched-chain amino acid biosynthesis</keyword>
<evidence type="ECO:0000256" key="3">
    <source>
        <dbReference type="ARBA" id="ARBA00022605"/>
    </source>
</evidence>
<feature type="domain" description="Dihydroxy-acid/6-phosphogluconate dehydratase C-terminal" evidence="17">
    <location>
        <begin position="358"/>
        <end position="549"/>
    </location>
</feature>
<dbReference type="FunFam" id="3.50.30.80:FF:000001">
    <property type="entry name" value="Dihydroxy-acid dehydratase"/>
    <property type="match status" value="1"/>
</dbReference>
<keyword evidence="6 15" id="KW-0460">Magnesium</keyword>
<dbReference type="InterPro" id="IPR020558">
    <property type="entry name" value="DiOHA_6PGluconate_deHydtase_CS"/>
</dbReference>
<evidence type="ECO:0000313" key="18">
    <source>
        <dbReference type="EMBL" id="OIP67996.1"/>
    </source>
</evidence>
<dbReference type="InterPro" id="IPR042096">
    <property type="entry name" value="Dihydro-acid_dehy_C"/>
</dbReference>
<evidence type="ECO:0000313" key="19">
    <source>
        <dbReference type="EMBL" id="PIX35146.1"/>
    </source>
</evidence>
<comment type="similarity">
    <text evidence="2 15">Belongs to the IlvD/Edd family.</text>
</comment>
<dbReference type="InterPro" id="IPR056740">
    <property type="entry name" value="ILV_EDD_C"/>
</dbReference>
<dbReference type="NCBIfam" id="TIGR00110">
    <property type="entry name" value="ilvD"/>
    <property type="match status" value="1"/>
</dbReference>
<keyword evidence="3 15" id="KW-0028">Amino-acid biosynthesis</keyword>
<evidence type="ECO:0000256" key="1">
    <source>
        <dbReference type="ARBA" id="ARBA00001946"/>
    </source>
</evidence>
<dbReference type="PANTHER" id="PTHR43661">
    <property type="entry name" value="D-XYLONATE DEHYDRATASE"/>
    <property type="match status" value="1"/>
</dbReference>
<evidence type="ECO:0000256" key="13">
    <source>
        <dbReference type="ARBA" id="ARBA00029437"/>
    </source>
</evidence>
<dbReference type="Pfam" id="PF24877">
    <property type="entry name" value="ILV_EDD_C"/>
    <property type="match status" value="1"/>
</dbReference>
<comment type="pathway">
    <text evidence="12 15">Amino-acid biosynthesis; L-valine biosynthesis; L-valine from pyruvate: step 3/4.</text>
</comment>
<evidence type="ECO:0000256" key="11">
    <source>
        <dbReference type="ARBA" id="ARBA00029304"/>
    </source>
</evidence>
<dbReference type="GO" id="GO:0000287">
    <property type="term" value="F:magnesium ion binding"/>
    <property type="evidence" value="ECO:0007669"/>
    <property type="project" value="UniProtKB-UniRule"/>
</dbReference>
<comment type="catalytic activity">
    <reaction evidence="15">
        <text>(2R,3R)-2,3-dihydroxy-3-methylpentanoate = (S)-3-methyl-2-oxopentanoate + H2O</text>
        <dbReference type="Rhea" id="RHEA:27694"/>
        <dbReference type="ChEBI" id="CHEBI:15377"/>
        <dbReference type="ChEBI" id="CHEBI:35146"/>
        <dbReference type="ChEBI" id="CHEBI:49258"/>
        <dbReference type="EC" id="4.2.1.9"/>
    </reaction>
</comment>
<dbReference type="InterPro" id="IPR037237">
    <property type="entry name" value="IlvD/EDD_N"/>
</dbReference>
<evidence type="ECO:0000256" key="12">
    <source>
        <dbReference type="ARBA" id="ARBA00029436"/>
    </source>
</evidence>
<dbReference type="SUPFAM" id="SSF52016">
    <property type="entry name" value="LeuD/IlvD-like"/>
    <property type="match status" value="1"/>
</dbReference>
<dbReference type="Proteomes" id="UP000231493">
    <property type="component" value="Unassembled WGS sequence"/>
</dbReference>
<dbReference type="Pfam" id="PF00920">
    <property type="entry name" value="ILVD_EDD_N"/>
    <property type="match status" value="1"/>
</dbReference>
<comment type="pathway">
    <text evidence="13 15">Amino-acid biosynthesis; L-isoleucine biosynthesis; L-isoleucine from 2-oxobutanoate: step 3/4.</text>
</comment>
<evidence type="ECO:0000313" key="22">
    <source>
        <dbReference type="Proteomes" id="UP000228560"/>
    </source>
</evidence>
<comment type="caution">
    <text evidence="18">The sequence shown here is derived from an EMBL/GenBank/DDBJ whole genome shotgun (WGS) entry which is preliminary data.</text>
</comment>
<protein>
    <recommendedName>
        <fullName evidence="14 15">Dihydroxy-acid dehydratase</fullName>
        <shortName evidence="15">DAD</shortName>
        <ecNumber evidence="14 15">4.2.1.9</ecNumber>
    </recommendedName>
</protein>
<dbReference type="Proteomes" id="UP000182763">
    <property type="component" value="Unassembled WGS sequence"/>
</dbReference>
<dbReference type="EMBL" id="PFIP01000019">
    <property type="protein sequence ID" value="PIX35146.1"/>
    <property type="molecule type" value="Genomic_DNA"/>
</dbReference>